<reference evidence="2" key="1">
    <citation type="submission" date="2020-09" db="EMBL/GenBank/DDBJ databases">
        <title>Comparative genome analyses of four rice-infecting Rhizoctonia solani isolates reveal extensive enrichment of homogalacturonan modification genes.</title>
        <authorList>
            <person name="Lee D.-Y."/>
            <person name="Jeon J."/>
            <person name="Kim K.-T."/>
            <person name="Cheong K."/>
            <person name="Song H."/>
            <person name="Choi G."/>
            <person name="Ko J."/>
            <person name="Opiyo S.O."/>
            <person name="Zuo S."/>
            <person name="Madhav S."/>
            <person name="Lee Y.-H."/>
            <person name="Wang G.-L."/>
        </authorList>
    </citation>
    <scope>NUCLEOTIDE SEQUENCE</scope>
    <source>
        <strain evidence="2">AG1-IA B2</strain>
    </source>
</reference>
<name>A0A8H7M7Y9_9AGAM</name>
<feature type="region of interest" description="Disordered" evidence="1">
    <location>
        <begin position="120"/>
        <end position="142"/>
    </location>
</feature>
<dbReference type="AlphaFoldDB" id="A0A8H7M7Y9"/>
<organism evidence="2 3">
    <name type="scientific">Rhizoctonia solani</name>
    <dbReference type="NCBI Taxonomy" id="456999"/>
    <lineage>
        <taxon>Eukaryota</taxon>
        <taxon>Fungi</taxon>
        <taxon>Dikarya</taxon>
        <taxon>Basidiomycota</taxon>
        <taxon>Agaricomycotina</taxon>
        <taxon>Agaricomycetes</taxon>
        <taxon>Cantharellales</taxon>
        <taxon>Ceratobasidiaceae</taxon>
        <taxon>Rhizoctonia</taxon>
    </lineage>
</organism>
<comment type="caution">
    <text evidence="2">The sequence shown here is derived from an EMBL/GenBank/DDBJ whole genome shotgun (WGS) entry which is preliminary data.</text>
</comment>
<protein>
    <submittedName>
        <fullName evidence="2">Uncharacterized protein</fullName>
    </submittedName>
</protein>
<evidence type="ECO:0000313" key="3">
    <source>
        <dbReference type="Proteomes" id="UP000614334"/>
    </source>
</evidence>
<accession>A0A8H7M7Y9</accession>
<evidence type="ECO:0000313" key="2">
    <source>
        <dbReference type="EMBL" id="KAF8759953.1"/>
    </source>
</evidence>
<gene>
    <name evidence="2" type="ORF">RHS01_01414</name>
</gene>
<feature type="compositionally biased region" description="Basic and acidic residues" evidence="1">
    <location>
        <begin position="194"/>
        <end position="209"/>
    </location>
</feature>
<feature type="region of interest" description="Disordered" evidence="1">
    <location>
        <begin position="174"/>
        <end position="209"/>
    </location>
</feature>
<dbReference type="EMBL" id="JACYCF010000002">
    <property type="protein sequence ID" value="KAF8759953.1"/>
    <property type="molecule type" value="Genomic_DNA"/>
</dbReference>
<sequence>MPAPFCIIVAGPTSKRYNGTQTACEYWENLLSVPSADLLAMVGIVLASIVPNSMTEERTMSTITKLNSPDRASQKVSTLIDMVTIRQHYRREEALTNPLLRPTVRFADLTPAARILTPDLSLAEGEGDSEDTSSNAKYLGGVAGTSPVGSRNYFEVEREDGVFLASKALFEALSDGQSNSQKMTHPLESPTRPEPTRKHQRVDIDSIVF</sequence>
<dbReference type="Proteomes" id="UP000614334">
    <property type="component" value="Unassembled WGS sequence"/>
</dbReference>
<evidence type="ECO:0000256" key="1">
    <source>
        <dbReference type="SAM" id="MobiDB-lite"/>
    </source>
</evidence>
<proteinExistence type="predicted"/>